<gene>
    <name evidence="2" type="ORF">MENT_LOCUS30518</name>
</gene>
<proteinExistence type="predicted"/>
<name>A0A6V7VUY8_MELEN</name>
<dbReference type="OrthoDB" id="5822058at2759"/>
<comment type="caution">
    <text evidence="2">The sequence shown here is derived from an EMBL/GenBank/DDBJ whole genome shotgun (WGS) entry which is preliminary data.</text>
</comment>
<keyword evidence="1" id="KW-1133">Transmembrane helix</keyword>
<keyword evidence="1" id="KW-0472">Membrane</keyword>
<dbReference type="Proteomes" id="UP000580250">
    <property type="component" value="Unassembled WGS sequence"/>
</dbReference>
<feature type="transmembrane region" description="Helical" evidence="1">
    <location>
        <begin position="15"/>
        <end position="35"/>
    </location>
</feature>
<organism evidence="2 3">
    <name type="scientific">Meloidogyne enterolobii</name>
    <name type="common">Root-knot nematode worm</name>
    <name type="synonym">Meloidogyne mayaguensis</name>
    <dbReference type="NCBI Taxonomy" id="390850"/>
    <lineage>
        <taxon>Eukaryota</taxon>
        <taxon>Metazoa</taxon>
        <taxon>Ecdysozoa</taxon>
        <taxon>Nematoda</taxon>
        <taxon>Chromadorea</taxon>
        <taxon>Rhabditida</taxon>
        <taxon>Tylenchina</taxon>
        <taxon>Tylenchomorpha</taxon>
        <taxon>Tylenchoidea</taxon>
        <taxon>Meloidogynidae</taxon>
        <taxon>Meloidogyninae</taxon>
        <taxon>Meloidogyne</taxon>
    </lineage>
</organism>
<accession>A0A6V7VUY8</accession>
<evidence type="ECO:0000313" key="3">
    <source>
        <dbReference type="Proteomes" id="UP000580250"/>
    </source>
</evidence>
<keyword evidence="1" id="KW-0812">Transmembrane</keyword>
<evidence type="ECO:0000256" key="1">
    <source>
        <dbReference type="SAM" id="Phobius"/>
    </source>
</evidence>
<evidence type="ECO:0000313" key="2">
    <source>
        <dbReference type="EMBL" id="CAD2178572.1"/>
    </source>
</evidence>
<sequence>MEEIIQSGGSTQLCLLFAALELSVLFAVFLFYICIKLFKPSLFFGNVQMNVLSNQEIVSEFNLPCFYQCFNCTFSPRHILKDCCKDRKIHKFLTCECIRPTIYGNSRTMDFVCCIV</sequence>
<reference evidence="2 3" key="1">
    <citation type="submission" date="2020-08" db="EMBL/GenBank/DDBJ databases">
        <authorList>
            <person name="Koutsovoulos G."/>
            <person name="Danchin GJ E."/>
        </authorList>
    </citation>
    <scope>NUCLEOTIDE SEQUENCE [LARGE SCALE GENOMIC DNA]</scope>
</reference>
<dbReference type="AlphaFoldDB" id="A0A6V7VUY8"/>
<protein>
    <submittedName>
        <fullName evidence="2">Uncharacterized protein</fullName>
    </submittedName>
</protein>
<dbReference type="EMBL" id="CAJEWN010000323">
    <property type="protein sequence ID" value="CAD2178572.1"/>
    <property type="molecule type" value="Genomic_DNA"/>
</dbReference>